<accession>A0A075FIM8</accession>
<name>A0A075FIM8_9ARCH</name>
<proteinExistence type="predicted"/>
<evidence type="ECO:0000313" key="1">
    <source>
        <dbReference type="EMBL" id="AIE90993.1"/>
    </source>
</evidence>
<protein>
    <submittedName>
        <fullName evidence="1">Uncharacterized protein</fullName>
    </submittedName>
</protein>
<dbReference type="EMBL" id="KF900324">
    <property type="protein sequence ID" value="AIE90993.1"/>
    <property type="molecule type" value="Genomic_DNA"/>
</dbReference>
<sequence>MNNPIYNSKFKSVAFAMMTPLLSAAVLISAQPAQAQSFTDVVRNALGANSNSSFNSNNYLAGNNNGLNGAQAASINNLNTTRAQANASISTAVANGTLSVDQASLYQNQLNANANEQNNYVNSGNFNFPQMQSVLTNLQNINTSITSSIAAGATNNFNANTNLNNSYNNNSNNYGWNHGRRNRGNGRWNNGYNQVNTSYWTGIDSQLSASLTRIQDGLNNRSLTQYEYNDLKRQYDLIVSREAQYKASGGRFSNNERTALERQIDALNSSITREVTDRERQNNRHGRWH</sequence>
<reference evidence="1" key="1">
    <citation type="journal article" date="2014" name="Genome Biol. Evol.">
        <title>Pangenome evidence for extensive interdomain horizontal transfer affecting lineage core and shell genes in uncultured planktonic thaumarchaeota and euryarchaeota.</title>
        <authorList>
            <person name="Deschamps P."/>
            <person name="Zivanovic Y."/>
            <person name="Moreira D."/>
            <person name="Rodriguez-Valera F."/>
            <person name="Lopez-Garcia P."/>
        </authorList>
    </citation>
    <scope>NUCLEOTIDE SEQUENCE</scope>
</reference>
<organism evidence="1">
    <name type="scientific">uncultured marine thaumarchaeote AD1000_100_C06</name>
    <dbReference type="NCBI Taxonomy" id="1455887"/>
    <lineage>
        <taxon>Archaea</taxon>
        <taxon>Nitrososphaerota</taxon>
        <taxon>environmental samples</taxon>
    </lineage>
</organism>
<dbReference type="AlphaFoldDB" id="A0A075FIM8"/>